<dbReference type="InterPro" id="IPR000182">
    <property type="entry name" value="GNAT_dom"/>
</dbReference>
<accession>A0A940WV71</accession>
<proteinExistence type="predicted"/>
<evidence type="ECO:0000313" key="2">
    <source>
        <dbReference type="EMBL" id="MBP3950898.1"/>
    </source>
</evidence>
<dbReference type="Pfam" id="PF13673">
    <property type="entry name" value="Acetyltransf_10"/>
    <property type="match status" value="1"/>
</dbReference>
<dbReference type="GO" id="GO:0016747">
    <property type="term" value="F:acyltransferase activity, transferring groups other than amino-acyl groups"/>
    <property type="evidence" value="ECO:0007669"/>
    <property type="project" value="InterPro"/>
</dbReference>
<dbReference type="AlphaFoldDB" id="A0A940WV71"/>
<gene>
    <name evidence="2" type="ORF">J7W16_07090</name>
</gene>
<sequence>MNKTLLLNRFLEMEREYVRLFSEVTEGEGAISYADAKLPEMYCHNFTLYHSEQGLVDWICNELSKAKTKTRGFLQVETPYFISNELIDCLPFKPQITRFDLMYIETKRFGERKGNPATIIRSAEDRSVLEDGIKVDIAANEQGMGLDFAKRRIGRKTDIYNDVNKQMNLFVCYLNEKPIGNIEYMTSKGIVKLEDFDILNEYQRQGYGTAVLQYLLRKAFHENIELAYLVADSEDTAKDMYKKNGFIKIGEKTQLLFLL</sequence>
<protein>
    <submittedName>
        <fullName evidence="2">GNAT family N-acetyltransferase</fullName>
    </submittedName>
</protein>
<organism evidence="2 3">
    <name type="scientific">Halalkalibacter suaedae</name>
    <dbReference type="NCBI Taxonomy" id="2822140"/>
    <lineage>
        <taxon>Bacteria</taxon>
        <taxon>Bacillati</taxon>
        <taxon>Bacillota</taxon>
        <taxon>Bacilli</taxon>
        <taxon>Bacillales</taxon>
        <taxon>Bacillaceae</taxon>
        <taxon>Halalkalibacter</taxon>
    </lineage>
</organism>
<feature type="domain" description="N-acetyltransferase" evidence="1">
    <location>
        <begin position="118"/>
        <end position="259"/>
    </location>
</feature>
<dbReference type="InterPro" id="IPR016181">
    <property type="entry name" value="Acyl_CoA_acyltransferase"/>
</dbReference>
<dbReference type="Proteomes" id="UP000678228">
    <property type="component" value="Unassembled WGS sequence"/>
</dbReference>
<dbReference type="CDD" id="cd04301">
    <property type="entry name" value="NAT_SF"/>
    <property type="match status" value="1"/>
</dbReference>
<comment type="caution">
    <text evidence="2">The sequence shown here is derived from an EMBL/GenBank/DDBJ whole genome shotgun (WGS) entry which is preliminary data.</text>
</comment>
<dbReference type="PROSITE" id="PS51186">
    <property type="entry name" value="GNAT"/>
    <property type="match status" value="1"/>
</dbReference>
<dbReference type="SUPFAM" id="SSF55729">
    <property type="entry name" value="Acyl-CoA N-acyltransferases (Nat)"/>
    <property type="match status" value="1"/>
</dbReference>
<evidence type="ECO:0000259" key="1">
    <source>
        <dbReference type="PROSITE" id="PS51186"/>
    </source>
</evidence>
<dbReference type="Gene3D" id="3.40.630.30">
    <property type="match status" value="1"/>
</dbReference>
<reference evidence="2" key="1">
    <citation type="submission" date="2021-03" db="EMBL/GenBank/DDBJ databases">
        <title>Bacillus suaedae sp. nov., isolated from Suaeda aralocaspica.</title>
        <authorList>
            <person name="Lei R.F.R."/>
        </authorList>
    </citation>
    <scope>NUCLEOTIDE SEQUENCE</scope>
    <source>
        <strain evidence="2">YZJH907-2</strain>
    </source>
</reference>
<dbReference type="EMBL" id="JAGKSQ010000002">
    <property type="protein sequence ID" value="MBP3950898.1"/>
    <property type="molecule type" value="Genomic_DNA"/>
</dbReference>
<name>A0A940WV71_9BACI</name>
<dbReference type="RefSeq" id="WP_210596571.1">
    <property type="nucleotide sequence ID" value="NZ_JAGKSQ010000002.1"/>
</dbReference>
<keyword evidence="3" id="KW-1185">Reference proteome</keyword>
<evidence type="ECO:0000313" key="3">
    <source>
        <dbReference type="Proteomes" id="UP000678228"/>
    </source>
</evidence>